<evidence type="ECO:0000256" key="1">
    <source>
        <dbReference type="SAM" id="Phobius"/>
    </source>
</evidence>
<feature type="domain" description="DUF1468" evidence="2">
    <location>
        <begin position="17"/>
        <end position="134"/>
    </location>
</feature>
<evidence type="ECO:0000313" key="4">
    <source>
        <dbReference type="Proteomes" id="UP000199017"/>
    </source>
</evidence>
<keyword evidence="1" id="KW-0472">Membrane</keyword>
<feature type="transmembrane region" description="Helical" evidence="1">
    <location>
        <begin position="107"/>
        <end position="125"/>
    </location>
</feature>
<feature type="transmembrane region" description="Helical" evidence="1">
    <location>
        <begin position="83"/>
        <end position="100"/>
    </location>
</feature>
<dbReference type="Pfam" id="PF07331">
    <property type="entry name" value="TctB"/>
    <property type="match status" value="1"/>
</dbReference>
<evidence type="ECO:0000313" key="3">
    <source>
        <dbReference type="EMBL" id="SDI39023.1"/>
    </source>
</evidence>
<dbReference type="InterPro" id="IPR009936">
    <property type="entry name" value="DUF1468"/>
</dbReference>
<dbReference type="STRING" id="930129.SAMN05216352_10786"/>
<evidence type="ECO:0000259" key="2">
    <source>
        <dbReference type="Pfam" id="PF07331"/>
    </source>
</evidence>
<keyword evidence="1" id="KW-0812">Transmembrane</keyword>
<reference evidence="3 4" key="1">
    <citation type="submission" date="2016-10" db="EMBL/GenBank/DDBJ databases">
        <authorList>
            <person name="de Groot N.N."/>
        </authorList>
    </citation>
    <scope>NUCLEOTIDE SEQUENCE [LARGE SCALE GENOMIC DNA]</scope>
    <source>
        <strain evidence="4">P4B,CCM 7963,CECT 7998,DSM 25260,IBRC-M 10614,KCTC 13821</strain>
    </source>
</reference>
<organism evidence="3 4">
    <name type="scientific">Alteribacillus bidgolensis</name>
    <dbReference type="NCBI Taxonomy" id="930129"/>
    <lineage>
        <taxon>Bacteria</taxon>
        <taxon>Bacillati</taxon>
        <taxon>Bacillota</taxon>
        <taxon>Bacilli</taxon>
        <taxon>Bacillales</taxon>
        <taxon>Bacillaceae</taxon>
        <taxon>Alteribacillus</taxon>
    </lineage>
</organism>
<dbReference type="RefSeq" id="WP_170032177.1">
    <property type="nucleotide sequence ID" value="NZ_FNDU01000007.1"/>
</dbReference>
<gene>
    <name evidence="3" type="ORF">SAMN05216352_10786</name>
</gene>
<keyword evidence="1" id="KW-1133">Transmembrane helix</keyword>
<name>A0A1G8K6J9_9BACI</name>
<sequence length="134" mass="15143">MSDLLTIELSYNNYHLLFPRIIISILIILGIVLLITNIIKRVKNGNLTSFSFTFFVDNYDKVKLFGTAVLLIVYAGTLEIIGFIPASVLFMFLVTLLYIGNIRKKSIMISVSNSLATTIIVWYVFGQLFDITLP</sequence>
<proteinExistence type="predicted"/>
<dbReference type="AlphaFoldDB" id="A0A1G8K6J9"/>
<accession>A0A1G8K6J9</accession>
<feature type="transmembrane region" description="Helical" evidence="1">
    <location>
        <begin position="20"/>
        <end position="39"/>
    </location>
</feature>
<dbReference type="EMBL" id="FNDU01000007">
    <property type="protein sequence ID" value="SDI39023.1"/>
    <property type="molecule type" value="Genomic_DNA"/>
</dbReference>
<dbReference type="Proteomes" id="UP000199017">
    <property type="component" value="Unassembled WGS sequence"/>
</dbReference>
<protein>
    <submittedName>
        <fullName evidence="3">Tripartite tricarboxylate transporter TctB family protein</fullName>
    </submittedName>
</protein>
<keyword evidence="4" id="KW-1185">Reference proteome</keyword>